<dbReference type="Proteomes" id="UP000054988">
    <property type="component" value="Unassembled WGS sequence"/>
</dbReference>
<dbReference type="AlphaFoldDB" id="A0A0W0EYF8"/>
<name>A0A0W0EYF8_MONRR</name>
<reference evidence="1 2" key="1">
    <citation type="submission" date="2015-12" db="EMBL/GenBank/DDBJ databases">
        <title>Draft genome sequence of Moniliophthora roreri, the causal agent of frosty pod rot of cacao.</title>
        <authorList>
            <person name="Aime M.C."/>
            <person name="Diaz-Valderrama J.R."/>
            <person name="Kijpornyongpan T."/>
            <person name="Phillips-Mora W."/>
        </authorList>
    </citation>
    <scope>NUCLEOTIDE SEQUENCE [LARGE SCALE GENOMIC DNA]</scope>
    <source>
        <strain evidence="1 2">MCA 2952</strain>
    </source>
</reference>
<dbReference type="EMBL" id="LATX01002450">
    <property type="protein sequence ID" value="KTB29101.1"/>
    <property type="molecule type" value="Genomic_DNA"/>
</dbReference>
<evidence type="ECO:0000313" key="2">
    <source>
        <dbReference type="Proteomes" id="UP000054988"/>
    </source>
</evidence>
<sequence length="39" mass="4915">MYDFDWLKDYLLPGGWFWYKQKLSLVNFRIHVYLGTDER</sequence>
<organism evidence="1 2">
    <name type="scientific">Moniliophthora roreri</name>
    <name type="common">Frosty pod rot fungus</name>
    <name type="synonym">Monilia roreri</name>
    <dbReference type="NCBI Taxonomy" id="221103"/>
    <lineage>
        <taxon>Eukaryota</taxon>
        <taxon>Fungi</taxon>
        <taxon>Dikarya</taxon>
        <taxon>Basidiomycota</taxon>
        <taxon>Agaricomycotina</taxon>
        <taxon>Agaricomycetes</taxon>
        <taxon>Agaricomycetidae</taxon>
        <taxon>Agaricales</taxon>
        <taxon>Marasmiineae</taxon>
        <taxon>Marasmiaceae</taxon>
        <taxon>Moniliophthora</taxon>
    </lineage>
</organism>
<accession>A0A0W0EYF8</accession>
<proteinExistence type="predicted"/>
<evidence type="ECO:0000313" key="1">
    <source>
        <dbReference type="EMBL" id="KTB29101.1"/>
    </source>
</evidence>
<comment type="caution">
    <text evidence="1">The sequence shown here is derived from an EMBL/GenBank/DDBJ whole genome shotgun (WGS) entry which is preliminary data.</text>
</comment>
<gene>
    <name evidence="1" type="ORF">WG66_18344</name>
</gene>
<protein>
    <submittedName>
        <fullName evidence="1">Uncharacterized protein</fullName>
    </submittedName>
</protein>